<name>A0A0E9RGY7_ANGAN</name>
<reference evidence="1" key="2">
    <citation type="journal article" date="2015" name="Fish Shellfish Immunol.">
        <title>Early steps in the European eel (Anguilla anguilla)-Vibrio vulnificus interaction in the gills: Role of the RtxA13 toxin.</title>
        <authorList>
            <person name="Callol A."/>
            <person name="Pajuelo D."/>
            <person name="Ebbesson L."/>
            <person name="Teles M."/>
            <person name="MacKenzie S."/>
            <person name="Amaro C."/>
        </authorList>
    </citation>
    <scope>NUCLEOTIDE SEQUENCE</scope>
</reference>
<accession>A0A0E9RGY7</accession>
<protein>
    <submittedName>
        <fullName evidence="1">Uncharacterized protein</fullName>
    </submittedName>
</protein>
<dbReference type="EMBL" id="GBXM01080238">
    <property type="protein sequence ID" value="JAH28339.1"/>
    <property type="molecule type" value="Transcribed_RNA"/>
</dbReference>
<sequence>MTIMHKRIKFILRAGQDC</sequence>
<reference evidence="1" key="1">
    <citation type="submission" date="2014-11" db="EMBL/GenBank/DDBJ databases">
        <authorList>
            <person name="Amaro Gonzalez C."/>
        </authorList>
    </citation>
    <scope>NUCLEOTIDE SEQUENCE</scope>
</reference>
<dbReference type="AlphaFoldDB" id="A0A0E9RGY7"/>
<evidence type="ECO:0000313" key="1">
    <source>
        <dbReference type="EMBL" id="JAH28339.1"/>
    </source>
</evidence>
<proteinExistence type="predicted"/>
<organism evidence="1">
    <name type="scientific">Anguilla anguilla</name>
    <name type="common">European freshwater eel</name>
    <name type="synonym">Muraena anguilla</name>
    <dbReference type="NCBI Taxonomy" id="7936"/>
    <lineage>
        <taxon>Eukaryota</taxon>
        <taxon>Metazoa</taxon>
        <taxon>Chordata</taxon>
        <taxon>Craniata</taxon>
        <taxon>Vertebrata</taxon>
        <taxon>Euteleostomi</taxon>
        <taxon>Actinopterygii</taxon>
        <taxon>Neopterygii</taxon>
        <taxon>Teleostei</taxon>
        <taxon>Anguilliformes</taxon>
        <taxon>Anguillidae</taxon>
        <taxon>Anguilla</taxon>
    </lineage>
</organism>